<evidence type="ECO:0000256" key="5">
    <source>
        <dbReference type="ARBA" id="ARBA00022989"/>
    </source>
</evidence>
<proteinExistence type="predicted"/>
<dbReference type="InterPro" id="IPR003593">
    <property type="entry name" value="AAA+_ATPase"/>
</dbReference>
<feature type="transmembrane region" description="Helical" evidence="7">
    <location>
        <begin position="28"/>
        <end position="53"/>
    </location>
</feature>
<dbReference type="Pfam" id="PF00005">
    <property type="entry name" value="ABC_tran"/>
    <property type="match status" value="1"/>
</dbReference>
<dbReference type="SUPFAM" id="SSF90123">
    <property type="entry name" value="ABC transporter transmembrane region"/>
    <property type="match status" value="1"/>
</dbReference>
<dbReference type="InterPro" id="IPR039421">
    <property type="entry name" value="Type_1_exporter"/>
</dbReference>
<comment type="caution">
    <text evidence="10">The sequence shown here is derived from an EMBL/GenBank/DDBJ whole genome shotgun (WGS) entry which is preliminary data.</text>
</comment>
<feature type="transmembrane region" description="Helical" evidence="7">
    <location>
        <begin position="59"/>
        <end position="76"/>
    </location>
</feature>
<gene>
    <name evidence="10" type="primary">yheH_3</name>
    <name evidence="10" type="ORF">NCTC11557_01872</name>
</gene>
<dbReference type="GO" id="GO:0034040">
    <property type="term" value="F:ATPase-coupled lipid transmembrane transporter activity"/>
    <property type="evidence" value="ECO:0007669"/>
    <property type="project" value="TreeGrafter"/>
</dbReference>
<reference evidence="10 11" key="1">
    <citation type="submission" date="2019-05" db="EMBL/GenBank/DDBJ databases">
        <authorList>
            <consortium name="Pathogen Informatics"/>
        </authorList>
    </citation>
    <scope>NUCLEOTIDE SEQUENCE [LARGE SCALE GENOMIC DNA]</scope>
    <source>
        <strain evidence="10 11">NCTC11557</strain>
    </source>
</reference>
<comment type="subcellular location">
    <subcellularLocation>
        <location evidence="1">Cell membrane</location>
        <topology evidence="1">Multi-pass membrane protein</topology>
    </subcellularLocation>
</comment>
<feature type="transmembrane region" description="Helical" evidence="7">
    <location>
        <begin position="145"/>
        <end position="165"/>
    </location>
</feature>
<dbReference type="InterPro" id="IPR036640">
    <property type="entry name" value="ABC1_TM_sf"/>
</dbReference>
<evidence type="ECO:0000256" key="4">
    <source>
        <dbReference type="ARBA" id="ARBA00022840"/>
    </source>
</evidence>
<dbReference type="InterPro" id="IPR003439">
    <property type="entry name" value="ABC_transporter-like_ATP-bd"/>
</dbReference>
<dbReference type="Proteomes" id="UP000339049">
    <property type="component" value="Unassembled WGS sequence"/>
</dbReference>
<dbReference type="InterPro" id="IPR017871">
    <property type="entry name" value="ABC_transporter-like_CS"/>
</dbReference>
<dbReference type="RefSeq" id="WP_049520216.1">
    <property type="nucleotide sequence ID" value="NZ_CABEIX010000004.1"/>
</dbReference>
<protein>
    <submittedName>
        <fullName evidence="10">ABC transporter transmembrane region</fullName>
        <ecNumber evidence="10">3.6.3.-</ecNumber>
    </submittedName>
</protein>
<evidence type="ECO:0000256" key="6">
    <source>
        <dbReference type="ARBA" id="ARBA00023136"/>
    </source>
</evidence>
<keyword evidence="6 7" id="KW-0472">Membrane</keyword>
<keyword evidence="5 7" id="KW-1133">Transmembrane helix</keyword>
<evidence type="ECO:0000256" key="2">
    <source>
        <dbReference type="ARBA" id="ARBA00022692"/>
    </source>
</evidence>
<evidence type="ECO:0000256" key="3">
    <source>
        <dbReference type="ARBA" id="ARBA00022741"/>
    </source>
</evidence>
<name>A0AAE9R6P4_STREQ</name>
<dbReference type="EC" id="3.6.3.-" evidence="10"/>
<organism evidence="10 11">
    <name type="scientific">Streptococcus dysgalactiae subsp. equisimilis</name>
    <name type="common">Streptococcus equisimilis</name>
    <dbReference type="NCBI Taxonomy" id="119602"/>
    <lineage>
        <taxon>Bacteria</taxon>
        <taxon>Bacillati</taxon>
        <taxon>Bacillota</taxon>
        <taxon>Bacilli</taxon>
        <taxon>Lactobacillales</taxon>
        <taxon>Streptococcaceae</taxon>
        <taxon>Streptococcus</taxon>
    </lineage>
</organism>
<dbReference type="GO" id="GO:0005524">
    <property type="term" value="F:ATP binding"/>
    <property type="evidence" value="ECO:0007669"/>
    <property type="project" value="UniProtKB-KW"/>
</dbReference>
<keyword evidence="10" id="KW-0378">Hydrolase</keyword>
<evidence type="ECO:0000256" key="7">
    <source>
        <dbReference type="SAM" id="Phobius"/>
    </source>
</evidence>
<keyword evidence="2 7" id="KW-0812">Transmembrane</keyword>
<feature type="domain" description="ABC transmembrane type-1" evidence="9">
    <location>
        <begin position="143"/>
        <end position="314"/>
    </location>
</feature>
<keyword evidence="3" id="KW-0547">Nucleotide-binding</keyword>
<dbReference type="PROSITE" id="PS50929">
    <property type="entry name" value="ABC_TM1F"/>
    <property type="match status" value="1"/>
</dbReference>
<feature type="transmembrane region" description="Helical" evidence="7">
    <location>
        <begin position="253"/>
        <end position="275"/>
    </location>
</feature>
<dbReference type="GO" id="GO:0005886">
    <property type="term" value="C:plasma membrane"/>
    <property type="evidence" value="ECO:0007669"/>
    <property type="project" value="UniProtKB-SubCell"/>
</dbReference>
<dbReference type="Gene3D" id="1.20.1560.10">
    <property type="entry name" value="ABC transporter type 1, transmembrane domain"/>
    <property type="match status" value="1"/>
</dbReference>
<dbReference type="Gene3D" id="3.40.50.300">
    <property type="entry name" value="P-loop containing nucleotide triphosphate hydrolases"/>
    <property type="match status" value="1"/>
</dbReference>
<dbReference type="SMART" id="SM00382">
    <property type="entry name" value="AAA"/>
    <property type="match status" value="1"/>
</dbReference>
<dbReference type="PROSITE" id="PS00211">
    <property type="entry name" value="ABC_TRANSPORTER_1"/>
    <property type="match status" value="1"/>
</dbReference>
<dbReference type="GO" id="GO:0016887">
    <property type="term" value="F:ATP hydrolysis activity"/>
    <property type="evidence" value="ECO:0007669"/>
    <property type="project" value="InterPro"/>
</dbReference>
<accession>A0AAE9R6P4</accession>
<evidence type="ECO:0000313" key="11">
    <source>
        <dbReference type="Proteomes" id="UP000339049"/>
    </source>
</evidence>
<sequence>MIFDYIQKQIEFVKKFFKSLEYKDRKKVITFFLLSIFNNFIDFILVFLTLILFEKGSDLLSKIFFISITSIIYMVLKILHSRFRYHFTDLTYTFRYSQIYKIGNEILKTDFELLQSDTEQLKIEKAYFSIFSGGNKGLEFQLNELLEGLSLAVVYILSVIVVFFFNPVYSVISILLFSISFFMISIYTKIKTKYKEFLDNNIATTNFLISQEIKKENILDTKYTRRLDKLLSKNYYLNNEYSDIFKKMTRKTLIFETIEQFLPWLGLLILLLLVSKQYIDYKNSLSSIMVIIMLVNYLLNQTNRLFRTLRNIYENFESIENWSQYFKDKVYLESSIINDEYLNTFLQKDINIRFDKIYYRSKDEGDYILSDISFNITDKDKIAIVGTNGSGKTTLVNIILGLLKPSSGDIYINNQKVKYEQYKAIAKHMFSILPQENSLFNLTISENISLSDNENDLKIYEAIDKVGLSKKISDLTKGVDSEVNSQEDNKGVEFSGGERRLLLLSRVVYFQRNFGIFDEATSALDPSKESMFYDLVKNKLQHVGMIFVSHKVGSTKFSDEILVLDKGNIVQRGKHEELIASEGIYRNMFVDKDEMERIDENNQ</sequence>
<dbReference type="InterPro" id="IPR027417">
    <property type="entry name" value="P-loop_NTPase"/>
</dbReference>
<keyword evidence="4" id="KW-0067">ATP-binding</keyword>
<evidence type="ECO:0000259" key="8">
    <source>
        <dbReference type="PROSITE" id="PS50893"/>
    </source>
</evidence>
<evidence type="ECO:0000256" key="1">
    <source>
        <dbReference type="ARBA" id="ARBA00004651"/>
    </source>
</evidence>
<dbReference type="PANTHER" id="PTHR24221">
    <property type="entry name" value="ATP-BINDING CASSETTE SUB-FAMILY B"/>
    <property type="match status" value="1"/>
</dbReference>
<dbReference type="PANTHER" id="PTHR24221:SF654">
    <property type="entry name" value="ATP-BINDING CASSETTE SUB-FAMILY B MEMBER 6"/>
    <property type="match status" value="1"/>
</dbReference>
<dbReference type="EMBL" id="CABEIY010000007">
    <property type="protein sequence ID" value="VTT26070.1"/>
    <property type="molecule type" value="Genomic_DNA"/>
</dbReference>
<feature type="transmembrane region" description="Helical" evidence="7">
    <location>
        <begin position="171"/>
        <end position="188"/>
    </location>
</feature>
<dbReference type="AlphaFoldDB" id="A0AAE9R6P4"/>
<feature type="domain" description="ABC transporter" evidence="8">
    <location>
        <begin position="352"/>
        <end position="591"/>
    </location>
</feature>
<evidence type="ECO:0000259" key="9">
    <source>
        <dbReference type="PROSITE" id="PS50929"/>
    </source>
</evidence>
<dbReference type="PROSITE" id="PS50893">
    <property type="entry name" value="ABC_TRANSPORTER_2"/>
    <property type="match status" value="1"/>
</dbReference>
<dbReference type="GO" id="GO:0140359">
    <property type="term" value="F:ABC-type transporter activity"/>
    <property type="evidence" value="ECO:0007669"/>
    <property type="project" value="InterPro"/>
</dbReference>
<dbReference type="SUPFAM" id="SSF52540">
    <property type="entry name" value="P-loop containing nucleoside triphosphate hydrolases"/>
    <property type="match status" value="1"/>
</dbReference>
<evidence type="ECO:0000313" key="10">
    <source>
        <dbReference type="EMBL" id="VTT26070.1"/>
    </source>
</evidence>
<dbReference type="InterPro" id="IPR011527">
    <property type="entry name" value="ABC1_TM_dom"/>
</dbReference>
<feature type="transmembrane region" description="Helical" evidence="7">
    <location>
        <begin position="281"/>
        <end position="299"/>
    </location>
</feature>